<comment type="caution">
    <text evidence="2">The sequence shown here is derived from an EMBL/GenBank/DDBJ whole genome shotgun (WGS) entry which is preliminary data.</text>
</comment>
<dbReference type="AlphaFoldDB" id="A0ABD2AE41"/>
<evidence type="ECO:0000313" key="3">
    <source>
        <dbReference type="Proteomes" id="UP001607302"/>
    </source>
</evidence>
<evidence type="ECO:0000313" key="2">
    <source>
        <dbReference type="EMBL" id="KAL2718873.1"/>
    </source>
</evidence>
<keyword evidence="3" id="KW-1185">Reference proteome</keyword>
<organism evidence="2 3">
    <name type="scientific">Vespula squamosa</name>
    <name type="common">Southern yellow jacket</name>
    <name type="synonym">Wasp</name>
    <dbReference type="NCBI Taxonomy" id="30214"/>
    <lineage>
        <taxon>Eukaryota</taxon>
        <taxon>Metazoa</taxon>
        <taxon>Ecdysozoa</taxon>
        <taxon>Arthropoda</taxon>
        <taxon>Hexapoda</taxon>
        <taxon>Insecta</taxon>
        <taxon>Pterygota</taxon>
        <taxon>Neoptera</taxon>
        <taxon>Endopterygota</taxon>
        <taxon>Hymenoptera</taxon>
        <taxon>Apocrita</taxon>
        <taxon>Aculeata</taxon>
        <taxon>Vespoidea</taxon>
        <taxon>Vespidae</taxon>
        <taxon>Vespinae</taxon>
        <taxon>Vespula</taxon>
    </lineage>
</organism>
<keyword evidence="1" id="KW-0472">Membrane</keyword>
<reference evidence="2 3" key="1">
    <citation type="journal article" date="2024" name="Ann. Entomol. Soc. Am.">
        <title>Genomic analyses of the southern and eastern yellowjacket wasps (Hymenoptera: Vespidae) reveal evolutionary signatures of social life.</title>
        <authorList>
            <person name="Catto M.A."/>
            <person name="Caine P.B."/>
            <person name="Orr S.E."/>
            <person name="Hunt B.G."/>
            <person name="Goodisman M.A.D."/>
        </authorList>
    </citation>
    <scope>NUCLEOTIDE SEQUENCE [LARGE SCALE GENOMIC DNA]</scope>
    <source>
        <strain evidence="2">233</strain>
        <tissue evidence="2">Head and thorax</tissue>
    </source>
</reference>
<gene>
    <name evidence="2" type="ORF">V1478_011292</name>
</gene>
<proteinExistence type="predicted"/>
<feature type="transmembrane region" description="Helical" evidence="1">
    <location>
        <begin position="20"/>
        <end position="38"/>
    </location>
</feature>
<evidence type="ECO:0000256" key="1">
    <source>
        <dbReference type="SAM" id="Phobius"/>
    </source>
</evidence>
<accession>A0ABD2AE41</accession>
<protein>
    <submittedName>
        <fullName evidence="2">Uncharacterized protein</fullName>
    </submittedName>
</protein>
<sequence>MLHRASKRRSFDKINVTKAFLLFEGVLFTSSFILWSCMSRSQGKFYLRQNLPSVLNGGGGLGYYLIQTLSITQRELEEILSYEVSPKKSTTEEKSKVLKQLRKIKQSSEEKLMKSVSVLFEDTINNTNK</sequence>
<dbReference type="Proteomes" id="UP001607302">
    <property type="component" value="Unassembled WGS sequence"/>
</dbReference>
<keyword evidence="1" id="KW-0812">Transmembrane</keyword>
<name>A0ABD2AE41_VESSQ</name>
<dbReference type="EMBL" id="JAUDFV010000151">
    <property type="protein sequence ID" value="KAL2718873.1"/>
    <property type="molecule type" value="Genomic_DNA"/>
</dbReference>
<keyword evidence="1" id="KW-1133">Transmembrane helix</keyword>